<gene>
    <name evidence="2" type="ORF">A2228_01910</name>
</gene>
<name>A0A1F5F786_9BACT</name>
<dbReference type="SUPFAM" id="SSF48452">
    <property type="entry name" value="TPR-like"/>
    <property type="match status" value="1"/>
</dbReference>
<dbReference type="PROSITE" id="PS50005">
    <property type="entry name" value="TPR"/>
    <property type="match status" value="1"/>
</dbReference>
<dbReference type="Proteomes" id="UP000176191">
    <property type="component" value="Unassembled WGS sequence"/>
</dbReference>
<accession>A0A1F5F786</accession>
<dbReference type="SMART" id="SM00028">
    <property type="entry name" value="TPR"/>
    <property type="match status" value="1"/>
</dbReference>
<evidence type="ECO:0000313" key="2">
    <source>
        <dbReference type="EMBL" id="OGD75495.1"/>
    </source>
</evidence>
<proteinExistence type="predicted"/>
<keyword evidence="1" id="KW-0802">TPR repeat</keyword>
<comment type="caution">
    <text evidence="2">The sequence shown here is derived from an EMBL/GenBank/DDBJ whole genome shotgun (WGS) entry which is preliminary data.</text>
</comment>
<dbReference type="Pfam" id="PF13181">
    <property type="entry name" value="TPR_8"/>
    <property type="match status" value="1"/>
</dbReference>
<dbReference type="EMBL" id="MFAK01000003">
    <property type="protein sequence ID" value="OGD75495.1"/>
    <property type="molecule type" value="Genomic_DNA"/>
</dbReference>
<evidence type="ECO:0000256" key="1">
    <source>
        <dbReference type="PROSITE-ProRule" id="PRU00339"/>
    </source>
</evidence>
<sequence>MNNLSQQAVDYALSNNWELAVETNLEILDLEPNNIAALNRLARAYTELGQKDSAESVYQKVLSLDKYNSVALKNLRVLPHQKVSCTANPLSREDFIEESGLTKTVFLIKVASRELLLSLCCKEIFYLTPKSRLISVTSADGTYIGSFPDDLSLRLKWLLTHGYSYTVCLKNASDNSVCVFLRELKRPTRKTALPSFSKALKIPVKSSK</sequence>
<evidence type="ECO:0000313" key="3">
    <source>
        <dbReference type="Proteomes" id="UP000176191"/>
    </source>
</evidence>
<dbReference type="Gene3D" id="1.25.40.10">
    <property type="entry name" value="Tetratricopeptide repeat domain"/>
    <property type="match status" value="1"/>
</dbReference>
<protein>
    <submittedName>
        <fullName evidence="2">Uncharacterized protein</fullName>
    </submittedName>
</protein>
<dbReference type="AlphaFoldDB" id="A0A1F5F786"/>
<dbReference type="InterPro" id="IPR019734">
    <property type="entry name" value="TPR_rpt"/>
</dbReference>
<feature type="repeat" description="TPR" evidence="1">
    <location>
        <begin position="35"/>
        <end position="68"/>
    </location>
</feature>
<reference evidence="2 3" key="1">
    <citation type="journal article" date="2016" name="Nat. Commun.">
        <title>Thousands of microbial genomes shed light on interconnected biogeochemical processes in an aquifer system.</title>
        <authorList>
            <person name="Anantharaman K."/>
            <person name="Brown C.T."/>
            <person name="Hug L.A."/>
            <person name="Sharon I."/>
            <person name="Castelle C.J."/>
            <person name="Probst A.J."/>
            <person name="Thomas B.C."/>
            <person name="Singh A."/>
            <person name="Wilkins M.J."/>
            <person name="Karaoz U."/>
            <person name="Brodie E.L."/>
            <person name="Williams K.H."/>
            <person name="Hubbard S.S."/>
            <person name="Banfield J.F."/>
        </authorList>
    </citation>
    <scope>NUCLEOTIDE SEQUENCE [LARGE SCALE GENOMIC DNA]</scope>
</reference>
<dbReference type="InterPro" id="IPR011990">
    <property type="entry name" value="TPR-like_helical_dom_sf"/>
</dbReference>
<organism evidence="2 3">
    <name type="scientific">Candidatus Collierbacteria bacterium RIFOXYA2_FULL_46_10</name>
    <dbReference type="NCBI Taxonomy" id="1817726"/>
    <lineage>
        <taxon>Bacteria</taxon>
        <taxon>Candidatus Collieribacteriota</taxon>
    </lineage>
</organism>